<evidence type="ECO:0000313" key="1">
    <source>
        <dbReference type="EMBL" id="DAE33205.1"/>
    </source>
</evidence>
<organism evidence="1">
    <name type="scientific">virus sp. ctrcb4</name>
    <dbReference type="NCBI Taxonomy" id="2825824"/>
    <lineage>
        <taxon>Viruses</taxon>
    </lineage>
</organism>
<reference evidence="1" key="1">
    <citation type="journal article" date="2021" name="Proc. Natl. Acad. Sci. U.S.A.">
        <title>A Catalog of Tens of Thousands of Viruses from Human Metagenomes Reveals Hidden Associations with Chronic Diseases.</title>
        <authorList>
            <person name="Tisza M.J."/>
            <person name="Buck C.B."/>
        </authorList>
    </citation>
    <scope>NUCLEOTIDE SEQUENCE</scope>
    <source>
        <strain evidence="1">Ctrcb4</strain>
    </source>
</reference>
<dbReference type="EMBL" id="BK059132">
    <property type="protein sequence ID" value="DAE33205.1"/>
    <property type="molecule type" value="Genomic_DNA"/>
</dbReference>
<name>A0A8S5RQ47_9VIRU</name>
<proteinExistence type="predicted"/>
<sequence>MECTYETTINGKKIKFSSEMELDNFLSSKLADYQINESDLTFQINPIDSTIEKVNAITSKVKNASIESVIINDDGDSETILKIPDSIGTTRFITSNGDPSNMQKELVPPFNLNDFLKKERERLSAEGMTKSQIDSYLEKLQKS</sequence>
<accession>A0A8S5RQ47</accession>
<protein>
    <submittedName>
        <fullName evidence="1">Uncharacterized protein</fullName>
    </submittedName>
</protein>